<name>A0ABQ2D3S5_9BACI</name>
<dbReference type="SUPFAM" id="SSF81631">
    <property type="entry name" value="PAP/OAS1 substrate-binding domain"/>
    <property type="match status" value="1"/>
</dbReference>
<dbReference type="InterPro" id="IPR007530">
    <property type="entry name" value="Aminoglycoside_adenylylTfrase"/>
</dbReference>
<gene>
    <name evidence="1" type="ORF">GCM10007111_03660</name>
</gene>
<organism evidence="1 2">
    <name type="scientific">Virgibacillus kapii</name>
    <dbReference type="NCBI Taxonomy" id="1638645"/>
    <lineage>
        <taxon>Bacteria</taxon>
        <taxon>Bacillati</taxon>
        <taxon>Bacillota</taxon>
        <taxon>Bacilli</taxon>
        <taxon>Bacillales</taxon>
        <taxon>Bacillaceae</taxon>
        <taxon>Virgibacillus</taxon>
    </lineage>
</organism>
<proteinExistence type="predicted"/>
<dbReference type="InterPro" id="IPR043519">
    <property type="entry name" value="NT_sf"/>
</dbReference>
<sequence length="172" mass="20195">MRNEQEMMNLILNTAKDNERIRAVYMNGSRTNSNVPKDIFQDYVIVYVVTETASFIQDKSWVHAFGEILMMQEPDKNDVNREMNVDFTKSYVFLMLFIDGNRINLTLETKEMTLDRYGEDMLTLPIVDKDNLLPSIPSTTDLDYHVDKPTKEEYDHFTNDFWWCSQNVAKGI</sequence>
<accession>A0ABQ2D3S5</accession>
<comment type="caution">
    <text evidence="1">The sequence shown here is derived from an EMBL/GenBank/DDBJ whole genome shotgun (WGS) entry which is preliminary data.</text>
</comment>
<dbReference type="Gene3D" id="3.30.460.10">
    <property type="entry name" value="Beta Polymerase, domain 2"/>
    <property type="match status" value="1"/>
</dbReference>
<dbReference type="SUPFAM" id="SSF81301">
    <property type="entry name" value="Nucleotidyltransferase"/>
    <property type="match status" value="1"/>
</dbReference>
<evidence type="ECO:0000313" key="2">
    <source>
        <dbReference type="Proteomes" id="UP000634435"/>
    </source>
</evidence>
<dbReference type="Proteomes" id="UP000634435">
    <property type="component" value="Unassembled WGS sequence"/>
</dbReference>
<reference evidence="2" key="1">
    <citation type="journal article" date="2019" name="Int. J. Syst. Evol. Microbiol.">
        <title>The Global Catalogue of Microorganisms (GCM) 10K type strain sequencing project: providing services to taxonomists for standard genome sequencing and annotation.</title>
        <authorList>
            <consortium name="The Broad Institute Genomics Platform"/>
            <consortium name="The Broad Institute Genome Sequencing Center for Infectious Disease"/>
            <person name="Wu L."/>
            <person name="Ma J."/>
        </authorList>
    </citation>
    <scope>NUCLEOTIDE SEQUENCE [LARGE SCALE GENOMIC DNA]</scope>
    <source>
        <strain evidence="2">JCM 30071</strain>
    </source>
</reference>
<dbReference type="Pfam" id="PF04439">
    <property type="entry name" value="Adenyl_transf"/>
    <property type="match status" value="1"/>
</dbReference>
<evidence type="ECO:0000313" key="1">
    <source>
        <dbReference type="EMBL" id="GGJ44941.1"/>
    </source>
</evidence>
<keyword evidence="2" id="KW-1185">Reference proteome</keyword>
<protein>
    <recommendedName>
        <fullName evidence="3">Aminoglycoside adenylyltransferase</fullName>
    </recommendedName>
</protein>
<dbReference type="EMBL" id="BMPN01000001">
    <property type="protein sequence ID" value="GGJ44941.1"/>
    <property type="molecule type" value="Genomic_DNA"/>
</dbReference>
<evidence type="ECO:0008006" key="3">
    <source>
        <dbReference type="Google" id="ProtNLM"/>
    </source>
</evidence>